<reference evidence="1" key="2">
    <citation type="submission" date="2020-09" db="EMBL/GenBank/DDBJ databases">
        <authorList>
            <person name="Sun Q."/>
            <person name="Kim S."/>
        </authorList>
    </citation>
    <scope>NUCLEOTIDE SEQUENCE</scope>
    <source>
        <strain evidence="1">KCTC 32437</strain>
    </source>
</reference>
<protein>
    <recommendedName>
        <fullName evidence="3">Nucleotidyltransferase-like protein</fullName>
    </recommendedName>
</protein>
<gene>
    <name evidence="1" type="ORF">GCM10007989_29140</name>
</gene>
<dbReference type="InterPro" id="IPR043519">
    <property type="entry name" value="NT_sf"/>
</dbReference>
<sequence>MPDIDAGTALLPEDCQSAVSRLLRGLDFHLPGQCVGFLIVGSIALGDYQPGRSDIDFVAVCNAILELDAIAAVHAELVAEQPSPGVDGIYVTAKELAQYPNGIGIYVQGARVFSQSGSERHAPSWMILKDHGLAVRGPGPDRYGIPVDRRDVVDFSRQNLKTYWTNWVDKRDPGTSGPLSDENVSWGVLGISRLHAAICGDGCVSKSAAGRIALTRFPAHAAILNEALLLRAHCPGVRSAYASPTLRHEETMRYMRQVIEDAALSRRPLAG</sequence>
<reference evidence="1" key="1">
    <citation type="journal article" date="2014" name="Int. J. Syst. Evol. Microbiol.">
        <title>Complete genome sequence of Corynebacterium casei LMG S-19264T (=DSM 44701T), isolated from a smear-ripened cheese.</title>
        <authorList>
            <consortium name="US DOE Joint Genome Institute (JGI-PGF)"/>
            <person name="Walter F."/>
            <person name="Albersmeier A."/>
            <person name="Kalinowski J."/>
            <person name="Ruckert C."/>
        </authorList>
    </citation>
    <scope>NUCLEOTIDE SEQUENCE</scope>
    <source>
        <strain evidence="1">KCTC 32437</strain>
    </source>
</reference>
<evidence type="ECO:0000313" key="2">
    <source>
        <dbReference type="Proteomes" id="UP000646579"/>
    </source>
</evidence>
<proteinExistence type="predicted"/>
<dbReference type="RefSeq" id="WP_189426454.1">
    <property type="nucleotide sequence ID" value="NZ_BMZE01000003.1"/>
</dbReference>
<dbReference type="SUPFAM" id="SSF81301">
    <property type="entry name" value="Nucleotidyltransferase"/>
    <property type="match status" value="1"/>
</dbReference>
<organism evidence="1 2">
    <name type="scientific">Devosia pacifica</name>
    <dbReference type="NCBI Taxonomy" id="1335967"/>
    <lineage>
        <taxon>Bacteria</taxon>
        <taxon>Pseudomonadati</taxon>
        <taxon>Pseudomonadota</taxon>
        <taxon>Alphaproteobacteria</taxon>
        <taxon>Hyphomicrobiales</taxon>
        <taxon>Devosiaceae</taxon>
        <taxon>Devosia</taxon>
    </lineage>
</organism>
<evidence type="ECO:0008006" key="3">
    <source>
        <dbReference type="Google" id="ProtNLM"/>
    </source>
</evidence>
<dbReference type="Proteomes" id="UP000646579">
    <property type="component" value="Unassembled WGS sequence"/>
</dbReference>
<comment type="caution">
    <text evidence="1">The sequence shown here is derived from an EMBL/GenBank/DDBJ whole genome shotgun (WGS) entry which is preliminary data.</text>
</comment>
<accession>A0A918VXE2</accession>
<dbReference type="AlphaFoldDB" id="A0A918VXE2"/>
<keyword evidence="2" id="KW-1185">Reference proteome</keyword>
<name>A0A918VXE2_9HYPH</name>
<evidence type="ECO:0000313" key="1">
    <source>
        <dbReference type="EMBL" id="GHA31322.1"/>
    </source>
</evidence>
<dbReference type="EMBL" id="BMZE01000003">
    <property type="protein sequence ID" value="GHA31322.1"/>
    <property type="molecule type" value="Genomic_DNA"/>
</dbReference>